<keyword evidence="2" id="KW-1185">Reference proteome</keyword>
<dbReference type="Proteomes" id="UP001066276">
    <property type="component" value="Chromosome 10"/>
</dbReference>
<reference evidence="1" key="1">
    <citation type="journal article" date="2022" name="bioRxiv">
        <title>Sequencing and chromosome-scale assembly of the giantPleurodeles waltlgenome.</title>
        <authorList>
            <person name="Brown T."/>
            <person name="Elewa A."/>
            <person name="Iarovenko S."/>
            <person name="Subramanian E."/>
            <person name="Araus A.J."/>
            <person name="Petzold A."/>
            <person name="Susuki M."/>
            <person name="Suzuki K.-i.T."/>
            <person name="Hayashi T."/>
            <person name="Toyoda A."/>
            <person name="Oliveira C."/>
            <person name="Osipova E."/>
            <person name="Leigh N.D."/>
            <person name="Simon A."/>
            <person name="Yun M.H."/>
        </authorList>
    </citation>
    <scope>NUCLEOTIDE SEQUENCE</scope>
    <source>
        <strain evidence="1">20211129_DDA</strain>
        <tissue evidence="1">Liver</tissue>
    </source>
</reference>
<protein>
    <submittedName>
        <fullName evidence="1">Uncharacterized protein</fullName>
    </submittedName>
</protein>
<dbReference type="EMBL" id="JANPWB010000014">
    <property type="protein sequence ID" value="KAJ1101436.1"/>
    <property type="molecule type" value="Genomic_DNA"/>
</dbReference>
<sequence length="89" mass="10430">MRFRIEETPRLPGEVENKQRSCRVTSESVTKQQVNPTRVVESDECFVLPMNLLEEQYSDNENLEEEHRTPVDAAVTRLAMPNRLIFPFH</sequence>
<organism evidence="1 2">
    <name type="scientific">Pleurodeles waltl</name>
    <name type="common">Iberian ribbed newt</name>
    <dbReference type="NCBI Taxonomy" id="8319"/>
    <lineage>
        <taxon>Eukaryota</taxon>
        <taxon>Metazoa</taxon>
        <taxon>Chordata</taxon>
        <taxon>Craniata</taxon>
        <taxon>Vertebrata</taxon>
        <taxon>Euteleostomi</taxon>
        <taxon>Amphibia</taxon>
        <taxon>Batrachia</taxon>
        <taxon>Caudata</taxon>
        <taxon>Salamandroidea</taxon>
        <taxon>Salamandridae</taxon>
        <taxon>Pleurodelinae</taxon>
        <taxon>Pleurodeles</taxon>
    </lineage>
</organism>
<proteinExistence type="predicted"/>
<comment type="caution">
    <text evidence="1">The sequence shown here is derived from an EMBL/GenBank/DDBJ whole genome shotgun (WGS) entry which is preliminary data.</text>
</comment>
<gene>
    <name evidence="1" type="ORF">NDU88_006504</name>
</gene>
<name>A0AAV7MCE9_PLEWA</name>
<evidence type="ECO:0000313" key="2">
    <source>
        <dbReference type="Proteomes" id="UP001066276"/>
    </source>
</evidence>
<dbReference type="AlphaFoldDB" id="A0AAV7MCE9"/>
<accession>A0AAV7MCE9</accession>
<evidence type="ECO:0000313" key="1">
    <source>
        <dbReference type="EMBL" id="KAJ1101436.1"/>
    </source>
</evidence>